<keyword evidence="1" id="KW-0229">DNA integration</keyword>
<dbReference type="InterPro" id="IPR050090">
    <property type="entry name" value="Tyrosine_recombinase_XerCD"/>
</dbReference>
<dbReference type="InterPro" id="IPR002104">
    <property type="entry name" value="Integrase_catalytic"/>
</dbReference>
<evidence type="ECO:0000256" key="5">
    <source>
        <dbReference type="SAM" id="MobiDB-lite"/>
    </source>
</evidence>
<dbReference type="GO" id="GO:0006310">
    <property type="term" value="P:DNA recombination"/>
    <property type="evidence" value="ECO:0007669"/>
    <property type="project" value="UniProtKB-KW"/>
</dbReference>
<keyword evidence="9" id="KW-1185">Reference proteome</keyword>
<organism evidence="8 9">
    <name type="scientific">Actinomadura syzygii</name>
    <dbReference type="NCBI Taxonomy" id="1427538"/>
    <lineage>
        <taxon>Bacteria</taxon>
        <taxon>Bacillati</taxon>
        <taxon>Actinomycetota</taxon>
        <taxon>Actinomycetes</taxon>
        <taxon>Streptosporangiales</taxon>
        <taxon>Thermomonosporaceae</taxon>
        <taxon>Actinomadura</taxon>
    </lineage>
</organism>
<feature type="compositionally biased region" description="Basic and acidic residues" evidence="5">
    <location>
        <begin position="17"/>
        <end position="26"/>
    </location>
</feature>
<reference evidence="8 9" key="1">
    <citation type="submission" date="2019-08" db="EMBL/GenBank/DDBJ databases">
        <title>Actinomadura sp. nov. CYP1-5 isolated from mountain soil.</title>
        <authorList>
            <person name="Songsumanus A."/>
            <person name="Kuncharoen N."/>
            <person name="Kudo T."/>
            <person name="Yuki M."/>
            <person name="Igarashi Y."/>
            <person name="Tanasupawat S."/>
        </authorList>
    </citation>
    <scope>NUCLEOTIDE SEQUENCE [LARGE SCALE GENOMIC DNA]</scope>
    <source>
        <strain evidence="8 9">GKU157</strain>
    </source>
</reference>
<dbReference type="PROSITE" id="PS51900">
    <property type="entry name" value="CB"/>
    <property type="match status" value="1"/>
</dbReference>
<dbReference type="InterPro" id="IPR010998">
    <property type="entry name" value="Integrase_recombinase_N"/>
</dbReference>
<evidence type="ECO:0000256" key="2">
    <source>
        <dbReference type="ARBA" id="ARBA00023125"/>
    </source>
</evidence>
<evidence type="ECO:0000313" key="8">
    <source>
        <dbReference type="EMBL" id="TYC15000.1"/>
    </source>
</evidence>
<dbReference type="SUPFAM" id="SSF56349">
    <property type="entry name" value="DNA breaking-rejoining enzymes"/>
    <property type="match status" value="1"/>
</dbReference>
<dbReference type="Pfam" id="PF14659">
    <property type="entry name" value="Phage_int_SAM_3"/>
    <property type="match status" value="1"/>
</dbReference>
<evidence type="ECO:0000313" key="9">
    <source>
        <dbReference type="Proteomes" id="UP000322634"/>
    </source>
</evidence>
<dbReference type="AlphaFoldDB" id="A0A5D0UB34"/>
<feature type="compositionally biased region" description="Basic and acidic residues" evidence="5">
    <location>
        <begin position="66"/>
        <end position="82"/>
    </location>
</feature>
<dbReference type="InterPro" id="IPR044068">
    <property type="entry name" value="CB"/>
</dbReference>
<dbReference type="PANTHER" id="PTHR30349:SF91">
    <property type="entry name" value="INTA PROTEIN"/>
    <property type="match status" value="1"/>
</dbReference>
<feature type="region of interest" description="Disordered" evidence="5">
    <location>
        <begin position="1"/>
        <end position="89"/>
    </location>
</feature>
<dbReference type="EMBL" id="VSFF01000005">
    <property type="protein sequence ID" value="TYC15000.1"/>
    <property type="molecule type" value="Genomic_DNA"/>
</dbReference>
<sequence>MGPGGAAPWLPPASTEGRSRMSEKPSRKPRTRGNRDGRPYQRKSDGKWVATVYLPSGKRKPVYGDSRTEADSKRKQAQREIDDNQPVTAGRTDTLERYLTKVWLPVTLPQRVQAGKLAESTLDSYRDTCEKHIVPHLGRVRLVDLSTTHIRAWLLELAEKPSGRRRKKLRPGEKKLPPPEKLSTRTVAYSHAVLRKALNDAVDDESVKRNVVLLVDAPTVDRKPPRELTKDEVRALLGAAADHRLWAYWLVLLALGLRRGEGLGIRWEDVDLDAGTVHLRLSVQRMRGEVDEETGRRKGKLVAKGLKTQASKATMKLPAFAVAALREHGARQDDERDAARLWADEGLVFTTTIGTALEPRNVNRMWEDICAAAGVVRCRIHDLRHACGSFLFADGVDLKVIQGVLRHTRLSTTSEIYVHLLEEVKDGAADAMDGMLVDLTGEREKRRSAS</sequence>
<keyword evidence="2 4" id="KW-0238">DNA-binding</keyword>
<name>A0A5D0UB34_9ACTN</name>
<dbReference type="Proteomes" id="UP000322634">
    <property type="component" value="Unassembled WGS sequence"/>
</dbReference>
<gene>
    <name evidence="8" type="ORF">FXF65_12785</name>
</gene>
<dbReference type="InterPro" id="IPR013762">
    <property type="entry name" value="Integrase-like_cat_sf"/>
</dbReference>
<dbReference type="GO" id="GO:0015074">
    <property type="term" value="P:DNA integration"/>
    <property type="evidence" value="ECO:0007669"/>
    <property type="project" value="UniProtKB-KW"/>
</dbReference>
<evidence type="ECO:0000256" key="4">
    <source>
        <dbReference type="PROSITE-ProRule" id="PRU01248"/>
    </source>
</evidence>
<dbReference type="CDD" id="cd01189">
    <property type="entry name" value="INT_ICEBs1_C_like"/>
    <property type="match status" value="1"/>
</dbReference>
<dbReference type="Gene3D" id="1.10.150.130">
    <property type="match status" value="1"/>
</dbReference>
<evidence type="ECO:0000259" key="7">
    <source>
        <dbReference type="PROSITE" id="PS51900"/>
    </source>
</evidence>
<protein>
    <submittedName>
        <fullName evidence="8">Site-specific integrase</fullName>
    </submittedName>
</protein>
<evidence type="ECO:0000256" key="3">
    <source>
        <dbReference type="ARBA" id="ARBA00023172"/>
    </source>
</evidence>
<evidence type="ECO:0000256" key="1">
    <source>
        <dbReference type="ARBA" id="ARBA00022908"/>
    </source>
</evidence>
<feature type="compositionally biased region" description="Basic and acidic residues" evidence="5">
    <location>
        <begin position="33"/>
        <end position="46"/>
    </location>
</feature>
<dbReference type="PROSITE" id="PS51898">
    <property type="entry name" value="TYR_RECOMBINASE"/>
    <property type="match status" value="1"/>
</dbReference>
<evidence type="ECO:0000259" key="6">
    <source>
        <dbReference type="PROSITE" id="PS51898"/>
    </source>
</evidence>
<proteinExistence type="predicted"/>
<dbReference type="GO" id="GO:0003677">
    <property type="term" value="F:DNA binding"/>
    <property type="evidence" value="ECO:0007669"/>
    <property type="project" value="UniProtKB-UniRule"/>
</dbReference>
<dbReference type="OrthoDB" id="3175606at2"/>
<keyword evidence="3" id="KW-0233">DNA recombination</keyword>
<accession>A0A5D0UB34</accession>
<comment type="caution">
    <text evidence="8">The sequence shown here is derived from an EMBL/GenBank/DDBJ whole genome shotgun (WGS) entry which is preliminary data.</text>
</comment>
<dbReference type="PANTHER" id="PTHR30349">
    <property type="entry name" value="PHAGE INTEGRASE-RELATED"/>
    <property type="match status" value="1"/>
</dbReference>
<dbReference type="Gene3D" id="1.10.443.10">
    <property type="entry name" value="Intergrase catalytic core"/>
    <property type="match status" value="1"/>
</dbReference>
<feature type="domain" description="Core-binding (CB)" evidence="7">
    <location>
        <begin position="89"/>
        <end position="202"/>
    </location>
</feature>
<dbReference type="InterPro" id="IPR011010">
    <property type="entry name" value="DNA_brk_join_enz"/>
</dbReference>
<dbReference type="InterPro" id="IPR004107">
    <property type="entry name" value="Integrase_SAM-like_N"/>
</dbReference>
<feature type="domain" description="Tyr recombinase" evidence="6">
    <location>
        <begin position="223"/>
        <end position="430"/>
    </location>
</feature>
<dbReference type="Pfam" id="PF00589">
    <property type="entry name" value="Phage_integrase"/>
    <property type="match status" value="1"/>
</dbReference>